<sequence>MASSARIIQCNSAWFQKKVNLRPQHRGVHLVTEEILRQIPELSQFAMGLCHVQTSSCEGMFSGFVPHDSHHRRQTEPRHVAGGMAVRAQRSSRLPKAVDHPQRLFTRFHVYPSITRESNGEYEQLGTSLGAFIVETLNGLESKPEV</sequence>
<reference evidence="1" key="1">
    <citation type="submission" date="2022-04" db="EMBL/GenBank/DDBJ databases">
        <title>Chromosome-scale genome assembly of Holotrichia oblita Faldermann.</title>
        <authorList>
            <person name="Rongchong L."/>
        </authorList>
    </citation>
    <scope>NUCLEOTIDE SEQUENCE</scope>
    <source>
        <strain evidence="1">81SQS9</strain>
    </source>
</reference>
<protein>
    <submittedName>
        <fullName evidence="1">Uncharacterized protein</fullName>
    </submittedName>
</protein>
<comment type="caution">
    <text evidence="1">The sequence shown here is derived from an EMBL/GenBank/DDBJ whole genome shotgun (WGS) entry which is preliminary data.</text>
</comment>
<dbReference type="Proteomes" id="UP001056778">
    <property type="component" value="Chromosome 8"/>
</dbReference>
<proteinExistence type="predicted"/>
<dbReference type="EMBL" id="CM043022">
    <property type="protein sequence ID" value="KAI4457035.1"/>
    <property type="molecule type" value="Genomic_DNA"/>
</dbReference>
<organism evidence="1 2">
    <name type="scientific">Holotrichia oblita</name>
    <name type="common">Chafer beetle</name>
    <dbReference type="NCBI Taxonomy" id="644536"/>
    <lineage>
        <taxon>Eukaryota</taxon>
        <taxon>Metazoa</taxon>
        <taxon>Ecdysozoa</taxon>
        <taxon>Arthropoda</taxon>
        <taxon>Hexapoda</taxon>
        <taxon>Insecta</taxon>
        <taxon>Pterygota</taxon>
        <taxon>Neoptera</taxon>
        <taxon>Endopterygota</taxon>
        <taxon>Coleoptera</taxon>
        <taxon>Polyphaga</taxon>
        <taxon>Scarabaeiformia</taxon>
        <taxon>Scarabaeidae</taxon>
        <taxon>Melolonthinae</taxon>
        <taxon>Holotrichia</taxon>
    </lineage>
</organism>
<evidence type="ECO:0000313" key="2">
    <source>
        <dbReference type="Proteomes" id="UP001056778"/>
    </source>
</evidence>
<gene>
    <name evidence="1" type="ORF">MML48_8g00015372</name>
</gene>
<name>A0ACB9SQW5_HOLOL</name>
<evidence type="ECO:0000313" key="1">
    <source>
        <dbReference type="EMBL" id="KAI4457035.1"/>
    </source>
</evidence>
<keyword evidence="2" id="KW-1185">Reference proteome</keyword>
<accession>A0ACB9SQW5</accession>